<evidence type="ECO:0000256" key="2">
    <source>
        <dbReference type="ARBA" id="ARBA00022670"/>
    </source>
</evidence>
<accession>A0A9J7K8A1</accession>
<dbReference type="Pfam" id="PF08477">
    <property type="entry name" value="Roc"/>
    <property type="match status" value="1"/>
</dbReference>
<dbReference type="GeneID" id="118405396"/>
<dbReference type="FunFam" id="3.40.50.1460:FF:000049">
    <property type="entry name" value="Uncharacterized protein"/>
    <property type="match status" value="1"/>
</dbReference>
<evidence type="ECO:0000256" key="5">
    <source>
        <dbReference type="ARBA" id="ARBA00022807"/>
    </source>
</evidence>
<dbReference type="OrthoDB" id="9981849at2759"/>
<dbReference type="AlphaFoldDB" id="A0A9J7K8A1"/>
<dbReference type="InterPro" id="IPR001309">
    <property type="entry name" value="Pept_C14_p20"/>
</dbReference>
<dbReference type="InterPro" id="IPR033139">
    <property type="entry name" value="Caspase_cys_AS"/>
</dbReference>
<evidence type="ECO:0000256" key="1">
    <source>
        <dbReference type="ARBA" id="ARBA00010134"/>
    </source>
</evidence>
<organism evidence="12 13">
    <name type="scientific">Branchiostoma floridae</name>
    <name type="common">Florida lancelet</name>
    <name type="synonym">Amphioxus</name>
    <dbReference type="NCBI Taxonomy" id="7739"/>
    <lineage>
        <taxon>Eukaryota</taxon>
        <taxon>Metazoa</taxon>
        <taxon>Chordata</taxon>
        <taxon>Cephalochordata</taxon>
        <taxon>Leptocardii</taxon>
        <taxon>Amphioxiformes</taxon>
        <taxon>Branchiostomatidae</taxon>
        <taxon>Branchiostoma</taxon>
    </lineage>
</organism>
<dbReference type="OMA" id="YFTTERW"/>
<dbReference type="PROSITE" id="PS01122">
    <property type="entry name" value="CASPASE_CYS"/>
    <property type="match status" value="1"/>
</dbReference>
<evidence type="ECO:0000256" key="6">
    <source>
        <dbReference type="ARBA" id="ARBA00023145"/>
    </source>
</evidence>
<name>A0A9J7K8A1_BRAFL</name>
<keyword evidence="6" id="KW-0865">Zymogen</keyword>
<keyword evidence="4" id="KW-0378">Hydrolase</keyword>
<feature type="compositionally biased region" description="Basic and acidic residues" evidence="8">
    <location>
        <begin position="1134"/>
        <end position="1150"/>
    </location>
</feature>
<dbReference type="PROSITE" id="PS50207">
    <property type="entry name" value="CASPASE_P10"/>
    <property type="match status" value="1"/>
</dbReference>
<sequence>MWRQHVMTEQIFREDKERETYRDVREGEKRGKLPFNRSKVLFVGDTWQGKTSLKKRLTGQEFDPHEGRTEGIQTKMVETQEVDQTWATRHHNESDYSRSLAWFVAQRSKKRPKKGATKDLGSLMKTASFYFVLSFLAVTALEFGSRVGYAVASLLLTSTIFMMHLNSDFYHVTRIASAIAVNSVFIGVMKNGVEDLYQSIGPILSMGPFSLQGFVFCVTVTFVFCLTEGFVVFPFTCRVMHIMLCLVAPCPEFGAVGILHFRTTDTPAGHELQHAFLFEPLGSVIGLTMFQFRHILIKTKLGTCPVGLHLGIGISCTIKAQKWLSSKMTAQYFWVVQLVSFPVQIATILTIANLFGWRFYTLKDCPLSAMVAVAFFVCTDLYDKKSVFFNSEYPVVHDKLVEEETLAAQVPVKLTLMDFAGDEDFYSMHHFFMAREAVYVLVFSLAEAARGPHRTFRRLLFWLDSIDTHSADTDSLVFVVGTHRDSVSSAQRQEVASFLRTHLYTCTKYSGRLVINTAETPYFPVENSASLEDQDFARLRTVMWQKMQQVAYMKRECPIKWQRFSDVIGTLQTNRDPHVVPYHDLFEKVRKEDILEDEDDFRRMLSFFNRSGQVIYHEKDAVLSQYVVVDPQVLVDAMKSITTLPRHTAELPTYRERHAMLRAQGILDGDFLAEVLNEVKPDHADVLTTLLVSHDFLCPLPQHPADKKSPLMKQRYLVPPMLPRYETDQPGGLFEKHHDDDNVEYYIDFDSFEPSPVFYRLVAKLVCETDFKIRARGAPFVFKDRACFQLHRLFYFTLELVRASTDQHLIQITVKKTSSTAADGQLIKELHGKLEMIRQRDFPCLTYTMGPRCPHPPPHLDHSTEPGAVHVVEVVESGEEFPDSTQPLKLLCRDREVVVDMSGLRSRLPLHQPVEHEEPSHPFQVPTQERSFQPTASAYAGRCRHSQPSTIVIQETAPPSDLLPKPDEHGLYDVKRWLQVAQDPESAFDKGECYPMWKRPRGDALIINNRDFVTMATRHGTDVDAENLERLFEALYFTTERWNNLRAPVMKLVLEDFAQRSHAQSQCCLVAILSHGGDEGVYSTDEQLLSHADILSKFDGNNCPDLSSKPKVFFMQACRGTDKDRGSPATDSGETFRKHETARTSPDTHRTFSTRVPNLTDVYLAYSTTPGHVSWRDCEGGSWFIQVLVSVFLKYAATKDINQLMTKVNHEVSRKFESDKHDKQMPAPVNMLTKDLFFCSGWHR</sequence>
<dbReference type="InterPro" id="IPR027417">
    <property type="entry name" value="P-loop_NTPase"/>
</dbReference>
<dbReference type="RefSeq" id="XP_035660786.1">
    <property type="nucleotide sequence ID" value="XM_035804893.1"/>
</dbReference>
<dbReference type="GO" id="GO:0005737">
    <property type="term" value="C:cytoplasm"/>
    <property type="evidence" value="ECO:0000318"/>
    <property type="project" value="GO_Central"/>
</dbReference>
<gene>
    <name evidence="13" type="primary">LOC118405396</name>
</gene>
<evidence type="ECO:0000313" key="12">
    <source>
        <dbReference type="Proteomes" id="UP000001554"/>
    </source>
</evidence>
<dbReference type="SUPFAM" id="SSF52540">
    <property type="entry name" value="P-loop containing nucleoside triphosphate hydrolases"/>
    <property type="match status" value="1"/>
</dbReference>
<dbReference type="InterPro" id="IPR015917">
    <property type="entry name" value="Pept_C14A"/>
</dbReference>
<evidence type="ECO:0000256" key="3">
    <source>
        <dbReference type="ARBA" id="ARBA00022737"/>
    </source>
</evidence>
<keyword evidence="9" id="KW-0472">Membrane</keyword>
<evidence type="ECO:0000259" key="10">
    <source>
        <dbReference type="PROSITE" id="PS50207"/>
    </source>
</evidence>
<reference evidence="13" key="2">
    <citation type="submission" date="2025-08" db="UniProtKB">
        <authorList>
            <consortium name="RefSeq"/>
        </authorList>
    </citation>
    <scope>IDENTIFICATION</scope>
    <source>
        <strain evidence="13">S238N-H82</strain>
        <tissue evidence="13">Testes</tissue>
    </source>
</reference>
<dbReference type="InterPro" id="IPR002138">
    <property type="entry name" value="Pept_C14_p10"/>
</dbReference>
<dbReference type="GO" id="GO:0006508">
    <property type="term" value="P:proteolysis"/>
    <property type="evidence" value="ECO:0007669"/>
    <property type="project" value="UniProtKB-KW"/>
</dbReference>
<dbReference type="Proteomes" id="UP000001554">
    <property type="component" value="Chromosome 18"/>
</dbReference>
<dbReference type="PANTHER" id="PTHR10454:SF210">
    <property type="entry name" value="CASPASE-2"/>
    <property type="match status" value="1"/>
</dbReference>
<evidence type="ECO:0000313" key="13">
    <source>
        <dbReference type="RefSeq" id="XP_035660786.1"/>
    </source>
</evidence>
<dbReference type="PANTHER" id="PTHR10454">
    <property type="entry name" value="CASPASE"/>
    <property type="match status" value="1"/>
</dbReference>
<keyword evidence="9" id="KW-0812">Transmembrane</keyword>
<keyword evidence="3" id="KW-0677">Repeat</keyword>
<dbReference type="SUPFAM" id="SSF52129">
    <property type="entry name" value="Caspase-like"/>
    <property type="match status" value="1"/>
</dbReference>
<dbReference type="GO" id="GO:0004197">
    <property type="term" value="F:cysteine-type endopeptidase activity"/>
    <property type="evidence" value="ECO:0000318"/>
    <property type="project" value="GO_Central"/>
</dbReference>
<dbReference type="Pfam" id="PF16095">
    <property type="entry name" value="COR-A"/>
    <property type="match status" value="1"/>
</dbReference>
<dbReference type="KEGG" id="bfo:118405396"/>
<proteinExistence type="inferred from homology"/>
<feature type="domain" description="Caspase family p20" evidence="11">
    <location>
        <begin position="1000"/>
        <end position="1122"/>
    </location>
</feature>
<evidence type="ECO:0000256" key="9">
    <source>
        <dbReference type="SAM" id="Phobius"/>
    </source>
</evidence>
<keyword evidence="2" id="KW-0645">Protease</keyword>
<comment type="similarity">
    <text evidence="1 7">Belongs to the peptidase C14A family.</text>
</comment>
<dbReference type="InterPro" id="IPR032171">
    <property type="entry name" value="COR-A"/>
</dbReference>
<dbReference type="GO" id="GO:0006915">
    <property type="term" value="P:apoptotic process"/>
    <property type="evidence" value="ECO:0000318"/>
    <property type="project" value="GO_Central"/>
</dbReference>
<dbReference type="PROSITE" id="PS50208">
    <property type="entry name" value="CASPASE_P20"/>
    <property type="match status" value="1"/>
</dbReference>
<feature type="transmembrane region" description="Helical" evidence="9">
    <location>
        <begin position="172"/>
        <end position="189"/>
    </location>
</feature>
<dbReference type="PROSITE" id="PS01121">
    <property type="entry name" value="CASPASE_HIS"/>
    <property type="match status" value="1"/>
</dbReference>
<dbReference type="InterPro" id="IPR029030">
    <property type="entry name" value="Caspase-like_dom_sf"/>
</dbReference>
<keyword evidence="5" id="KW-0788">Thiol protease</keyword>
<feature type="transmembrane region" description="Helical" evidence="9">
    <location>
        <begin position="332"/>
        <end position="360"/>
    </location>
</feature>
<feature type="region of interest" description="Disordered" evidence="8">
    <location>
        <begin position="1122"/>
        <end position="1151"/>
    </location>
</feature>
<dbReference type="PRINTS" id="PR00376">
    <property type="entry name" value="IL1BCENZYME"/>
</dbReference>
<dbReference type="Gene3D" id="3.40.50.1460">
    <property type="match status" value="1"/>
</dbReference>
<dbReference type="Gene3D" id="3.40.50.300">
    <property type="entry name" value="P-loop containing nucleotide triphosphate hydrolases"/>
    <property type="match status" value="2"/>
</dbReference>
<feature type="transmembrane region" description="Helical" evidence="9">
    <location>
        <begin position="120"/>
        <end position="141"/>
    </location>
</feature>
<dbReference type="InterPro" id="IPR016129">
    <property type="entry name" value="Caspase_his_AS"/>
</dbReference>
<keyword evidence="12" id="KW-1185">Reference proteome</keyword>
<feature type="domain" description="Caspase family p10" evidence="10">
    <location>
        <begin position="1152"/>
        <end position="1240"/>
    </location>
</feature>
<reference evidence="12" key="1">
    <citation type="journal article" date="2020" name="Nat. Ecol. Evol.">
        <title>Deeply conserved synteny resolves early events in vertebrate evolution.</title>
        <authorList>
            <person name="Simakov O."/>
            <person name="Marletaz F."/>
            <person name="Yue J.X."/>
            <person name="O'Connell B."/>
            <person name="Jenkins J."/>
            <person name="Brandt A."/>
            <person name="Calef R."/>
            <person name="Tung C.H."/>
            <person name="Huang T.K."/>
            <person name="Schmutz J."/>
            <person name="Satoh N."/>
            <person name="Yu J.K."/>
            <person name="Putnam N.H."/>
            <person name="Green R.E."/>
            <person name="Rokhsar D.S."/>
        </authorList>
    </citation>
    <scope>NUCLEOTIDE SEQUENCE [LARGE SCALE GENOMIC DNA]</scope>
    <source>
        <strain evidence="12">S238N-H82</strain>
    </source>
</reference>
<evidence type="ECO:0000256" key="8">
    <source>
        <dbReference type="SAM" id="MobiDB-lite"/>
    </source>
</evidence>
<dbReference type="InterPro" id="IPR011600">
    <property type="entry name" value="Pept_C14_caspase"/>
</dbReference>
<evidence type="ECO:0000256" key="7">
    <source>
        <dbReference type="RuleBase" id="RU003971"/>
    </source>
</evidence>
<feature type="transmembrane region" description="Helical" evidence="9">
    <location>
        <begin position="209"/>
        <end position="233"/>
    </location>
</feature>
<evidence type="ECO:0000256" key="4">
    <source>
        <dbReference type="ARBA" id="ARBA00022801"/>
    </source>
</evidence>
<keyword evidence="9" id="KW-1133">Transmembrane helix</keyword>
<dbReference type="SMART" id="SM00115">
    <property type="entry name" value="CASc"/>
    <property type="match status" value="1"/>
</dbReference>
<dbReference type="Pfam" id="PF00656">
    <property type="entry name" value="Peptidase_C14"/>
    <property type="match status" value="1"/>
</dbReference>
<dbReference type="GO" id="GO:0043525">
    <property type="term" value="P:positive regulation of neuron apoptotic process"/>
    <property type="evidence" value="ECO:0000318"/>
    <property type="project" value="GO_Central"/>
</dbReference>
<evidence type="ECO:0000259" key="11">
    <source>
        <dbReference type="PROSITE" id="PS50208"/>
    </source>
</evidence>
<dbReference type="InterPro" id="IPR002398">
    <property type="entry name" value="Pept_C14"/>
</dbReference>
<protein>
    <submittedName>
        <fullName evidence="13">Uncharacterized protein LOC118405396</fullName>
    </submittedName>
</protein>
<dbReference type="CDD" id="cd00032">
    <property type="entry name" value="CASc"/>
    <property type="match status" value="1"/>
</dbReference>